<name>A0AAP4B8E6_9FIRM</name>
<evidence type="ECO:0000256" key="2">
    <source>
        <dbReference type="ARBA" id="ARBA00022801"/>
    </source>
</evidence>
<dbReference type="Proteomes" id="UP001300383">
    <property type="component" value="Unassembled WGS sequence"/>
</dbReference>
<accession>A0AAP4B8E6</accession>
<reference evidence="4 5" key="1">
    <citation type="submission" date="2023-05" db="EMBL/GenBank/DDBJ databases">
        <title>[ruminococcus] sp. nov., isolated from a pig farm feces dump.</title>
        <authorList>
            <person name="Chang Y.-H."/>
        </authorList>
    </citation>
    <scope>NUCLEOTIDE SEQUENCE [LARGE SCALE GENOMIC DNA]</scope>
    <source>
        <strain evidence="4 5">YH-rum2234</strain>
    </source>
</reference>
<evidence type="ECO:0000256" key="1">
    <source>
        <dbReference type="ARBA" id="ARBA00022723"/>
    </source>
</evidence>
<gene>
    <name evidence="4" type="ORF">QJ036_00445</name>
</gene>
<dbReference type="RefSeq" id="WP_283229457.1">
    <property type="nucleotide sequence ID" value="NZ_JASGBQ010000001.1"/>
</dbReference>
<organism evidence="4 5">
    <name type="scientific">Fusibacillus kribbianus</name>
    <dbReference type="NCBI Taxonomy" id="3044208"/>
    <lineage>
        <taxon>Bacteria</taxon>
        <taxon>Bacillati</taxon>
        <taxon>Bacillota</taxon>
        <taxon>Clostridia</taxon>
        <taxon>Lachnospirales</taxon>
        <taxon>Lachnospiraceae</taxon>
        <taxon>Fusibacillus</taxon>
    </lineage>
</organism>
<dbReference type="GO" id="GO:0002953">
    <property type="term" value="F:5'-deoxynucleotidase activity"/>
    <property type="evidence" value="ECO:0007669"/>
    <property type="project" value="InterPro"/>
</dbReference>
<feature type="domain" description="HD" evidence="3">
    <location>
        <begin position="29"/>
        <end position="183"/>
    </location>
</feature>
<dbReference type="Pfam" id="PF13023">
    <property type="entry name" value="HD_3"/>
    <property type="match status" value="1"/>
</dbReference>
<keyword evidence="2" id="KW-0378">Hydrolase</keyword>
<dbReference type="Gene3D" id="1.10.3210.10">
    <property type="entry name" value="Hypothetical protein af1432"/>
    <property type="match status" value="1"/>
</dbReference>
<dbReference type="InterPro" id="IPR039356">
    <property type="entry name" value="YfbR/HDDC2"/>
</dbReference>
<dbReference type="GO" id="GO:0005737">
    <property type="term" value="C:cytoplasm"/>
    <property type="evidence" value="ECO:0007669"/>
    <property type="project" value="TreeGrafter"/>
</dbReference>
<protein>
    <submittedName>
        <fullName evidence="4">HD domain-containing protein</fullName>
    </submittedName>
</protein>
<dbReference type="PANTHER" id="PTHR11845">
    <property type="entry name" value="5'-DEOXYNUCLEOTIDASE HDDC2"/>
    <property type="match status" value="1"/>
</dbReference>
<dbReference type="EMBL" id="JASGBQ010000001">
    <property type="protein sequence ID" value="MDI9240945.1"/>
    <property type="molecule type" value="Genomic_DNA"/>
</dbReference>
<evidence type="ECO:0000259" key="3">
    <source>
        <dbReference type="Pfam" id="PF13023"/>
    </source>
</evidence>
<dbReference type="InterPro" id="IPR006674">
    <property type="entry name" value="HD_domain"/>
</dbReference>
<dbReference type="PANTHER" id="PTHR11845:SF13">
    <property type="entry name" value="5'-DEOXYNUCLEOTIDASE HDDC2"/>
    <property type="match status" value="1"/>
</dbReference>
<evidence type="ECO:0000313" key="5">
    <source>
        <dbReference type="Proteomes" id="UP001300383"/>
    </source>
</evidence>
<dbReference type="AlphaFoldDB" id="A0AAP4B8E6"/>
<comment type="caution">
    <text evidence="4">The sequence shown here is derived from an EMBL/GenBank/DDBJ whole genome shotgun (WGS) entry which is preliminary data.</text>
</comment>
<proteinExistence type="predicted"/>
<keyword evidence="5" id="KW-1185">Reference proteome</keyword>
<sequence>MEEPFDENRTKEQSGENRLEKQLRFILEADKSKQVFRQTYLSDGTRKENDAEHSWHLALMCALLSEYANEPIDVAKTMIMVLIHDLIEIDAGDTYAYDEAGNATKRERELKAADRIFKLLPDDQSAWLRGLWEEFEEAETPEARFALALDKVQPVLLNDATDGRAWKEHEVRVSQILNRNERTPAGSRVLWNHVEGLIEKNTALGRIRDDR</sequence>
<dbReference type="GO" id="GO:0046872">
    <property type="term" value="F:metal ion binding"/>
    <property type="evidence" value="ECO:0007669"/>
    <property type="project" value="UniProtKB-KW"/>
</dbReference>
<keyword evidence="1" id="KW-0479">Metal-binding</keyword>
<evidence type="ECO:0000313" key="4">
    <source>
        <dbReference type="EMBL" id="MDI9240945.1"/>
    </source>
</evidence>
<dbReference type="SUPFAM" id="SSF109604">
    <property type="entry name" value="HD-domain/PDEase-like"/>
    <property type="match status" value="1"/>
</dbReference>